<sequence length="447" mass="49405">MRLLIFSTLNTFAGLDDFPLECLVYYLQEKANTFLPRIRSLSRLTIKALTGNLFQAAVNAGNDHVVEVLLQDWATSIGANKQVFVDGDKRYTALQRPCQLHHVAVTRVLLRHGADANHMIQRYGLPDWSALELAIGRHKDERDKLPPAPPGLVLLLVENGANFGYELLRHVIMRRQLQVLEILLHKLIRETWLRSSRSWQCHRRNDFDLIKLLLEYNVDASGYIKDLKVYGFENVWKTPLAIAVESNEGTRLQVVGILLDAGVNPDSLVYWYPESRKETALLVAIKLKSVQMVKFLLDSGASENFAPNMGVKRTPLQQSVEVGDMAMIQTLINHGAQVTDAPAYIGGAAALQLAAIGGYIGIAGFLLQAGADLHAPGATVHGQTTLEGAAEHGRLDMVKFLINAGALNVGDRYRCLEKAARLALNHGHCAVVDLLGSFLLRITITTN</sequence>
<dbReference type="Gene3D" id="1.25.40.20">
    <property type="entry name" value="Ankyrin repeat-containing domain"/>
    <property type="match status" value="1"/>
</dbReference>
<protein>
    <submittedName>
        <fullName evidence="4">Uncharacterized protein</fullName>
    </submittedName>
</protein>
<dbReference type="Pfam" id="PF12796">
    <property type="entry name" value="Ank_2"/>
    <property type="match status" value="1"/>
</dbReference>
<comment type="caution">
    <text evidence="4">The sequence shown here is derived from an EMBL/GenBank/DDBJ whole genome shotgun (WGS) entry which is preliminary data.</text>
</comment>
<dbReference type="VEuPathDB" id="FungiDB:A1O9_01613"/>
<dbReference type="PROSITE" id="PS50297">
    <property type="entry name" value="ANK_REP_REGION"/>
    <property type="match status" value="2"/>
</dbReference>
<dbReference type="SMART" id="SM00248">
    <property type="entry name" value="ANK"/>
    <property type="match status" value="6"/>
</dbReference>
<dbReference type="AlphaFoldDB" id="A0A072Q6S2"/>
<evidence type="ECO:0000256" key="1">
    <source>
        <dbReference type="ARBA" id="ARBA00022737"/>
    </source>
</evidence>
<dbReference type="EMBL" id="AMGV01000001">
    <property type="protein sequence ID" value="KEF63635.1"/>
    <property type="molecule type" value="Genomic_DNA"/>
</dbReference>
<feature type="repeat" description="ANK" evidence="3">
    <location>
        <begin position="381"/>
        <end position="406"/>
    </location>
</feature>
<keyword evidence="1" id="KW-0677">Repeat</keyword>
<gene>
    <name evidence="4" type="ORF">A1O9_01613</name>
</gene>
<dbReference type="PROSITE" id="PS50088">
    <property type="entry name" value="ANK_REPEAT"/>
    <property type="match status" value="3"/>
</dbReference>
<organism evidence="4 5">
    <name type="scientific">Exophiala aquamarina CBS 119918</name>
    <dbReference type="NCBI Taxonomy" id="1182545"/>
    <lineage>
        <taxon>Eukaryota</taxon>
        <taxon>Fungi</taxon>
        <taxon>Dikarya</taxon>
        <taxon>Ascomycota</taxon>
        <taxon>Pezizomycotina</taxon>
        <taxon>Eurotiomycetes</taxon>
        <taxon>Chaetothyriomycetidae</taxon>
        <taxon>Chaetothyriales</taxon>
        <taxon>Herpotrichiellaceae</taxon>
        <taxon>Exophiala</taxon>
    </lineage>
</organism>
<evidence type="ECO:0000256" key="2">
    <source>
        <dbReference type="ARBA" id="ARBA00023043"/>
    </source>
</evidence>
<keyword evidence="5" id="KW-1185">Reference proteome</keyword>
<dbReference type="InterPro" id="IPR002110">
    <property type="entry name" value="Ankyrin_rpt"/>
</dbReference>
<dbReference type="HOGENOM" id="CLU_612540_0_0_1"/>
<dbReference type="InterPro" id="IPR036770">
    <property type="entry name" value="Ankyrin_rpt-contain_sf"/>
</dbReference>
<dbReference type="SUPFAM" id="SSF48403">
    <property type="entry name" value="Ankyrin repeat"/>
    <property type="match status" value="2"/>
</dbReference>
<proteinExistence type="predicted"/>
<dbReference type="RefSeq" id="XP_013266225.1">
    <property type="nucleotide sequence ID" value="XM_013410771.1"/>
</dbReference>
<dbReference type="OrthoDB" id="4121247at2759"/>
<feature type="repeat" description="ANK" evidence="3">
    <location>
        <begin position="346"/>
        <end position="378"/>
    </location>
</feature>
<dbReference type="PANTHER" id="PTHR24198">
    <property type="entry name" value="ANKYRIN REPEAT AND PROTEIN KINASE DOMAIN-CONTAINING PROTEIN"/>
    <property type="match status" value="1"/>
</dbReference>
<evidence type="ECO:0000256" key="3">
    <source>
        <dbReference type="PROSITE-ProRule" id="PRU00023"/>
    </source>
</evidence>
<feature type="repeat" description="ANK" evidence="3">
    <location>
        <begin position="276"/>
        <end position="308"/>
    </location>
</feature>
<dbReference type="Proteomes" id="UP000027920">
    <property type="component" value="Unassembled WGS sequence"/>
</dbReference>
<dbReference type="PANTHER" id="PTHR24198:SF165">
    <property type="entry name" value="ANKYRIN REPEAT-CONTAINING PROTEIN-RELATED"/>
    <property type="match status" value="1"/>
</dbReference>
<keyword evidence="2 3" id="KW-0040">ANK repeat</keyword>
<accession>A0A072Q6S2</accession>
<dbReference type="GeneID" id="25276559"/>
<evidence type="ECO:0000313" key="4">
    <source>
        <dbReference type="EMBL" id="KEF63635.1"/>
    </source>
</evidence>
<name>A0A072Q6S2_9EURO</name>
<reference evidence="4 5" key="1">
    <citation type="submission" date="2013-03" db="EMBL/GenBank/DDBJ databases">
        <title>The Genome Sequence of Exophiala aquamarina CBS 119918.</title>
        <authorList>
            <consortium name="The Broad Institute Genomics Platform"/>
            <person name="Cuomo C."/>
            <person name="de Hoog S."/>
            <person name="Gorbushina A."/>
            <person name="Walker B."/>
            <person name="Young S.K."/>
            <person name="Zeng Q."/>
            <person name="Gargeya S."/>
            <person name="Fitzgerald M."/>
            <person name="Haas B."/>
            <person name="Abouelleil A."/>
            <person name="Allen A.W."/>
            <person name="Alvarado L."/>
            <person name="Arachchi H.M."/>
            <person name="Berlin A.M."/>
            <person name="Chapman S.B."/>
            <person name="Gainer-Dewar J."/>
            <person name="Goldberg J."/>
            <person name="Griggs A."/>
            <person name="Gujja S."/>
            <person name="Hansen M."/>
            <person name="Howarth C."/>
            <person name="Imamovic A."/>
            <person name="Ireland A."/>
            <person name="Larimer J."/>
            <person name="McCowan C."/>
            <person name="Murphy C."/>
            <person name="Pearson M."/>
            <person name="Poon T.W."/>
            <person name="Priest M."/>
            <person name="Roberts A."/>
            <person name="Saif S."/>
            <person name="Shea T."/>
            <person name="Sisk P."/>
            <person name="Sykes S."/>
            <person name="Wortman J."/>
            <person name="Nusbaum C."/>
            <person name="Birren B."/>
        </authorList>
    </citation>
    <scope>NUCLEOTIDE SEQUENCE [LARGE SCALE GENOMIC DNA]</scope>
    <source>
        <strain evidence="4 5">CBS 119918</strain>
    </source>
</reference>
<dbReference type="STRING" id="1182545.A0A072Q6S2"/>
<evidence type="ECO:0000313" key="5">
    <source>
        <dbReference type="Proteomes" id="UP000027920"/>
    </source>
</evidence>